<accession>D4Z2A5</accession>
<keyword evidence="16" id="KW-1185">Reference proteome</keyword>
<evidence type="ECO:0000256" key="12">
    <source>
        <dbReference type="ARBA" id="ARBA00022801"/>
    </source>
</evidence>
<comment type="pathway">
    <text evidence="3">Amino-acid biosynthesis; L-histidine biosynthesis; L-histidine from 5-phospho-alpha-D-ribose 1-diphosphate: step 3/9.</text>
</comment>
<dbReference type="Gene3D" id="4.10.80.70">
    <property type="match status" value="1"/>
</dbReference>
<dbReference type="eggNOG" id="COG0139">
    <property type="taxonomic scope" value="Bacteria"/>
</dbReference>
<dbReference type="NCBIfam" id="NF000768">
    <property type="entry name" value="PRK00051.1"/>
    <property type="match status" value="1"/>
</dbReference>
<evidence type="ECO:0000256" key="9">
    <source>
        <dbReference type="ARBA" id="ARBA00017720"/>
    </source>
</evidence>
<dbReference type="Gene3D" id="3.10.20.810">
    <property type="entry name" value="Phosphoribosyl-AMP cyclohydrolase"/>
    <property type="match status" value="1"/>
</dbReference>
<keyword evidence="10" id="KW-0963">Cytoplasm</keyword>
<name>D4Z2A5_SPHIU</name>
<protein>
    <recommendedName>
        <fullName evidence="9">Histidine biosynthesis bifunctional protein HisIE</fullName>
        <ecNumber evidence="8">3.5.4.19</ecNumber>
        <ecNumber evidence="7">3.6.1.31</ecNumber>
    </recommendedName>
</protein>
<evidence type="ECO:0000256" key="4">
    <source>
        <dbReference type="ARBA" id="ARBA00005204"/>
    </source>
</evidence>
<dbReference type="Proteomes" id="UP000007753">
    <property type="component" value="Chromosome 1"/>
</dbReference>
<evidence type="ECO:0000313" key="16">
    <source>
        <dbReference type="Proteomes" id="UP000007753"/>
    </source>
</evidence>
<evidence type="ECO:0000256" key="10">
    <source>
        <dbReference type="ARBA" id="ARBA00022490"/>
    </source>
</evidence>
<evidence type="ECO:0000256" key="5">
    <source>
        <dbReference type="ARBA" id="ARBA00007731"/>
    </source>
</evidence>
<evidence type="ECO:0000256" key="8">
    <source>
        <dbReference type="ARBA" id="ARBA00012721"/>
    </source>
</evidence>
<comment type="pathway">
    <text evidence="4">Amino-acid biosynthesis; L-histidine biosynthesis; L-histidine from 5-phospho-alpha-D-ribose 1-diphosphate: step 2/9.</text>
</comment>
<dbReference type="AlphaFoldDB" id="D4Z2A5"/>
<dbReference type="GeneID" id="29273494"/>
<feature type="domain" description="Phosphoribosyl-AMP cyclohydrolase" evidence="14">
    <location>
        <begin position="48"/>
        <end position="122"/>
    </location>
</feature>
<evidence type="ECO:0000256" key="6">
    <source>
        <dbReference type="ARBA" id="ARBA00008299"/>
    </source>
</evidence>
<dbReference type="STRING" id="452662.SJA_C1-19030"/>
<comment type="similarity">
    <text evidence="5">In the C-terminal section; belongs to the PRA-PH family.</text>
</comment>
<gene>
    <name evidence="15" type="primary">hisI</name>
    <name evidence="15" type="ordered locus">SJA_C1-19030</name>
</gene>
<dbReference type="InterPro" id="IPR002496">
    <property type="entry name" value="PRib_AMP_CycHydrolase_dom"/>
</dbReference>
<comment type="catalytic activity">
    <reaction evidence="2">
        <text>1-(5-phospho-beta-D-ribosyl)-ATP + H2O = 1-(5-phospho-beta-D-ribosyl)-5'-AMP + diphosphate + H(+)</text>
        <dbReference type="Rhea" id="RHEA:22828"/>
        <dbReference type="ChEBI" id="CHEBI:15377"/>
        <dbReference type="ChEBI" id="CHEBI:15378"/>
        <dbReference type="ChEBI" id="CHEBI:33019"/>
        <dbReference type="ChEBI" id="CHEBI:59457"/>
        <dbReference type="ChEBI" id="CHEBI:73183"/>
        <dbReference type="EC" id="3.6.1.31"/>
    </reaction>
</comment>
<keyword evidence="11" id="KW-0028">Amino-acid biosynthesis</keyword>
<evidence type="ECO:0000313" key="15">
    <source>
        <dbReference type="EMBL" id="BAI96737.1"/>
    </source>
</evidence>
<dbReference type="GO" id="GO:0004635">
    <property type="term" value="F:phosphoribosyl-AMP cyclohydrolase activity"/>
    <property type="evidence" value="ECO:0007669"/>
    <property type="project" value="UniProtKB-EC"/>
</dbReference>
<proteinExistence type="inferred from homology"/>
<dbReference type="GO" id="GO:0004636">
    <property type="term" value="F:phosphoribosyl-ATP diphosphatase activity"/>
    <property type="evidence" value="ECO:0007669"/>
    <property type="project" value="UniProtKB-EC"/>
</dbReference>
<dbReference type="EMBL" id="AP010803">
    <property type="protein sequence ID" value="BAI96737.1"/>
    <property type="molecule type" value="Genomic_DNA"/>
</dbReference>
<evidence type="ECO:0000256" key="1">
    <source>
        <dbReference type="ARBA" id="ARBA00000024"/>
    </source>
</evidence>
<dbReference type="Pfam" id="PF01502">
    <property type="entry name" value="PRA-CH"/>
    <property type="match status" value="1"/>
</dbReference>
<keyword evidence="12 15" id="KW-0378">Hydrolase</keyword>
<evidence type="ECO:0000256" key="3">
    <source>
        <dbReference type="ARBA" id="ARBA00005169"/>
    </source>
</evidence>
<dbReference type="GO" id="GO:0000105">
    <property type="term" value="P:L-histidine biosynthetic process"/>
    <property type="evidence" value="ECO:0007669"/>
    <property type="project" value="UniProtKB-UniPathway"/>
</dbReference>
<dbReference type="EC" id="3.6.1.31" evidence="7"/>
<evidence type="ECO:0000256" key="13">
    <source>
        <dbReference type="ARBA" id="ARBA00023102"/>
    </source>
</evidence>
<comment type="similarity">
    <text evidence="6">In the N-terminal section; belongs to the PRA-CH family.</text>
</comment>
<dbReference type="EC" id="3.5.4.19" evidence="8"/>
<reference evidence="15 16" key="1">
    <citation type="journal article" date="2010" name="J. Bacteriol.">
        <title>Complete genome sequence of the representative gamma-hexachlorocyclohexane-degrading bacterium Sphingobium japonicum UT26.</title>
        <authorList>
            <person name="Nagata Y."/>
            <person name="Ohtsubo Y."/>
            <person name="Endo R."/>
            <person name="Ichikawa N."/>
            <person name="Ankai A."/>
            <person name="Oguchi A."/>
            <person name="Fukui S."/>
            <person name="Fujita N."/>
            <person name="Tsuda M."/>
        </authorList>
    </citation>
    <scope>NUCLEOTIDE SEQUENCE [LARGE SCALE GENOMIC DNA]</scope>
    <source>
        <strain evidence="16">DSM 16413 / CCM 7287 / MTCC 6362 / UT26 / NBRC 101211 / UT26S</strain>
    </source>
</reference>
<dbReference type="FunFam" id="3.10.20.810:FF:000001">
    <property type="entry name" value="Histidine biosynthesis bifunctional protein HisIE"/>
    <property type="match status" value="1"/>
</dbReference>
<keyword evidence="13" id="KW-0368">Histidine biosynthesis</keyword>
<evidence type="ECO:0000256" key="2">
    <source>
        <dbReference type="ARBA" id="ARBA00001460"/>
    </source>
</evidence>
<evidence type="ECO:0000259" key="14">
    <source>
        <dbReference type="Pfam" id="PF01502"/>
    </source>
</evidence>
<comment type="catalytic activity">
    <reaction evidence="1">
        <text>1-(5-phospho-beta-D-ribosyl)-5'-AMP + H2O = 1-(5-phospho-beta-D-ribosyl)-5-[(5-phospho-beta-D-ribosylamino)methylideneamino]imidazole-4-carboxamide</text>
        <dbReference type="Rhea" id="RHEA:20049"/>
        <dbReference type="ChEBI" id="CHEBI:15377"/>
        <dbReference type="ChEBI" id="CHEBI:58435"/>
        <dbReference type="ChEBI" id="CHEBI:59457"/>
        <dbReference type="EC" id="3.5.4.19"/>
    </reaction>
</comment>
<dbReference type="PANTHER" id="PTHR42945:SF9">
    <property type="entry name" value="HISTIDINE BIOSYNTHESIS BIFUNCTIONAL PROTEIN HISIE"/>
    <property type="match status" value="1"/>
</dbReference>
<dbReference type="SUPFAM" id="SSF141734">
    <property type="entry name" value="HisI-like"/>
    <property type="match status" value="1"/>
</dbReference>
<sequence length="162" mass="17891">MNASSCAFFAERCSIEQVELGDELAPRFDRAGLLPAIVVDATTGQVLMLGYMNAEAFARTLHSREVHFWSRSRQAIWRKGEHSGFTQSVERVLVDDDQDALVVHARVNGPGSCHVGFRSCFYREIDLDTIAGTNPVHLRQIEPNSAFDAAAVYAGLPNPTRV</sequence>
<evidence type="ECO:0000256" key="7">
    <source>
        <dbReference type="ARBA" id="ARBA00012414"/>
    </source>
</evidence>
<dbReference type="UniPathway" id="UPA00031">
    <property type="reaction ID" value="UER00008"/>
</dbReference>
<dbReference type="HOGENOM" id="CLU_048577_5_0_5"/>
<dbReference type="KEGG" id="sjp:SJA_C1-19030"/>
<dbReference type="InterPro" id="IPR038019">
    <property type="entry name" value="PRib_AMP_CycHydrolase_sf"/>
</dbReference>
<dbReference type="RefSeq" id="WP_013040210.1">
    <property type="nucleotide sequence ID" value="NC_014006.1"/>
</dbReference>
<evidence type="ECO:0000256" key="11">
    <source>
        <dbReference type="ARBA" id="ARBA00022605"/>
    </source>
</evidence>
<organism evidence="15 16">
    <name type="scientific">Sphingobium indicum (strain DSM 16413 / CCM 7287 / MTCC 6362 / UT26 / NBRC 101211 / UT26S)</name>
    <name type="common">Sphingobium japonicum</name>
    <dbReference type="NCBI Taxonomy" id="452662"/>
    <lineage>
        <taxon>Bacteria</taxon>
        <taxon>Pseudomonadati</taxon>
        <taxon>Pseudomonadota</taxon>
        <taxon>Alphaproteobacteria</taxon>
        <taxon>Sphingomonadales</taxon>
        <taxon>Sphingomonadaceae</taxon>
        <taxon>Sphingobium</taxon>
    </lineage>
</organism>
<dbReference type="PANTHER" id="PTHR42945">
    <property type="entry name" value="HISTIDINE BIOSYNTHESIS BIFUNCTIONAL PROTEIN"/>
    <property type="match status" value="1"/>
</dbReference>